<dbReference type="InterPro" id="IPR020904">
    <property type="entry name" value="Sc_DH/Rdtase_CS"/>
</dbReference>
<keyword evidence="6" id="KW-1185">Reference proteome</keyword>
<dbReference type="PRINTS" id="PR00080">
    <property type="entry name" value="SDRFAMILY"/>
</dbReference>
<dbReference type="STRING" id="1126833.VN24_02025"/>
<dbReference type="PROSITE" id="PS00061">
    <property type="entry name" value="ADH_SHORT"/>
    <property type="match status" value="1"/>
</dbReference>
<dbReference type="OrthoDB" id="9793345at2"/>
<dbReference type="InterPro" id="IPR002347">
    <property type="entry name" value="SDR_fam"/>
</dbReference>
<dbReference type="KEGG" id="pbj:VN24_02025"/>
<dbReference type="EMBL" id="CP011058">
    <property type="protein sequence ID" value="AJY73627.1"/>
    <property type="molecule type" value="Genomic_DNA"/>
</dbReference>
<reference evidence="6" key="2">
    <citation type="submission" date="2015-03" db="EMBL/GenBank/DDBJ databases">
        <title>Genome sequence of Paenibacillus beijingensis strain DSM 24997T.</title>
        <authorList>
            <person name="Kwak Y."/>
            <person name="Shin J.-H."/>
        </authorList>
    </citation>
    <scope>NUCLEOTIDE SEQUENCE [LARGE SCALE GENOMIC DNA]</scope>
    <source>
        <strain evidence="6">DSM 24997</strain>
    </source>
</reference>
<evidence type="ECO:0000256" key="3">
    <source>
        <dbReference type="RuleBase" id="RU000363"/>
    </source>
</evidence>
<evidence type="ECO:0000256" key="2">
    <source>
        <dbReference type="ARBA" id="ARBA00023002"/>
    </source>
</evidence>
<proteinExistence type="inferred from homology"/>
<comment type="similarity">
    <text evidence="1 3">Belongs to the short-chain dehydrogenases/reductases (SDR) family.</text>
</comment>
<organism evidence="5 6">
    <name type="scientific">Paenibacillus beijingensis</name>
    <dbReference type="NCBI Taxonomy" id="1126833"/>
    <lineage>
        <taxon>Bacteria</taxon>
        <taxon>Bacillati</taxon>
        <taxon>Bacillota</taxon>
        <taxon>Bacilli</taxon>
        <taxon>Bacillales</taxon>
        <taxon>Paenibacillaceae</taxon>
        <taxon>Paenibacillus</taxon>
    </lineage>
</organism>
<evidence type="ECO:0000259" key="4">
    <source>
        <dbReference type="SMART" id="SM00822"/>
    </source>
</evidence>
<accession>A0A0D5NF99</accession>
<dbReference type="GO" id="GO:0016020">
    <property type="term" value="C:membrane"/>
    <property type="evidence" value="ECO:0007669"/>
    <property type="project" value="TreeGrafter"/>
</dbReference>
<dbReference type="GO" id="GO:0008206">
    <property type="term" value="P:bile acid metabolic process"/>
    <property type="evidence" value="ECO:0007669"/>
    <property type="project" value="UniProtKB-ARBA"/>
</dbReference>
<dbReference type="PIRSF" id="PIRSF000126">
    <property type="entry name" value="11-beta-HSD1"/>
    <property type="match status" value="1"/>
</dbReference>
<gene>
    <name evidence="5" type="ORF">VN24_02025</name>
</gene>
<sequence length="257" mass="27709">MIKDKVIMITGASSGIGALTARKLAQRGAVPVLCARSLEKLEQASAAIAGSHGRYVLDVTDEKGVNETVAQIMKRYGRIDALINNAGFGRFKPFMDAPIGDFSEMMNTNYMGIVRCTKAVLPHMAARGQGHIVNIASMAGKIGTPKSTGYTASKHAVLGLTNALRHELRGSGVFVSAVNPGPIDTPFFEQADPSGSYVRNVKRFMMTPDKVADRIAGIIERPRAELDLPWLAAAGIKLYQLFPRLADRIAGPMLDRK</sequence>
<protein>
    <submittedName>
        <fullName evidence="5">Oxidoreductase</fullName>
    </submittedName>
</protein>
<dbReference type="SMART" id="SM00822">
    <property type="entry name" value="PKS_KR"/>
    <property type="match status" value="1"/>
</dbReference>
<reference evidence="5 6" key="1">
    <citation type="journal article" date="2015" name="J. Biotechnol.">
        <title>Complete genome sequence of Paenibacillus beijingensis 7188(T) (=DSM 24997(T)), a novel rhizobacterium from jujube garden soil.</title>
        <authorList>
            <person name="Kwak Y."/>
            <person name="Shin J.H."/>
        </authorList>
    </citation>
    <scope>NUCLEOTIDE SEQUENCE [LARGE SCALE GENOMIC DNA]</scope>
    <source>
        <strain evidence="5 6">DSM 24997</strain>
    </source>
</reference>
<dbReference type="SUPFAM" id="SSF51735">
    <property type="entry name" value="NAD(P)-binding Rossmann-fold domains"/>
    <property type="match status" value="1"/>
</dbReference>
<dbReference type="AlphaFoldDB" id="A0A0D5NF99"/>
<evidence type="ECO:0000313" key="6">
    <source>
        <dbReference type="Proteomes" id="UP000032633"/>
    </source>
</evidence>
<dbReference type="Proteomes" id="UP000032633">
    <property type="component" value="Chromosome"/>
</dbReference>
<dbReference type="PATRIC" id="fig|1126833.4.peg.445"/>
<keyword evidence="2" id="KW-0560">Oxidoreductase</keyword>
<dbReference type="RefSeq" id="WP_045669062.1">
    <property type="nucleotide sequence ID" value="NZ_CP011058.1"/>
</dbReference>
<evidence type="ECO:0000256" key="1">
    <source>
        <dbReference type="ARBA" id="ARBA00006484"/>
    </source>
</evidence>
<dbReference type="HOGENOM" id="CLU_010194_2_1_9"/>
<dbReference type="InterPro" id="IPR057326">
    <property type="entry name" value="KR_dom"/>
</dbReference>
<feature type="domain" description="Ketoreductase" evidence="4">
    <location>
        <begin position="5"/>
        <end position="186"/>
    </location>
</feature>
<dbReference type="GO" id="GO:0016491">
    <property type="term" value="F:oxidoreductase activity"/>
    <property type="evidence" value="ECO:0007669"/>
    <property type="project" value="UniProtKB-KW"/>
</dbReference>
<evidence type="ECO:0000313" key="5">
    <source>
        <dbReference type="EMBL" id="AJY73627.1"/>
    </source>
</evidence>
<dbReference type="PANTHER" id="PTHR44196">
    <property type="entry name" value="DEHYDROGENASE/REDUCTASE SDR FAMILY MEMBER 7B"/>
    <property type="match status" value="1"/>
</dbReference>
<dbReference type="FunFam" id="3.40.50.720:FF:000084">
    <property type="entry name" value="Short-chain dehydrogenase reductase"/>
    <property type="match status" value="1"/>
</dbReference>
<dbReference type="PANTHER" id="PTHR44196:SF1">
    <property type="entry name" value="DEHYDROGENASE_REDUCTASE SDR FAMILY MEMBER 7B"/>
    <property type="match status" value="1"/>
</dbReference>
<dbReference type="PRINTS" id="PR00081">
    <property type="entry name" value="GDHRDH"/>
</dbReference>
<dbReference type="Pfam" id="PF00106">
    <property type="entry name" value="adh_short"/>
    <property type="match status" value="1"/>
</dbReference>
<dbReference type="InterPro" id="IPR036291">
    <property type="entry name" value="NAD(P)-bd_dom_sf"/>
</dbReference>
<dbReference type="Gene3D" id="3.40.50.720">
    <property type="entry name" value="NAD(P)-binding Rossmann-like Domain"/>
    <property type="match status" value="1"/>
</dbReference>
<name>A0A0D5NF99_9BACL</name>